<name>A0A2Z6QTI7_9GLOM</name>
<gene>
    <name evidence="1" type="ORF">RclHR1_10680002</name>
</gene>
<sequence length="124" mass="14733">MFKFDEIRNSFNDIPHDENLAVEICKVLRPKISEDIPEFIADLIVKLDAKAENRPTAKELFQLIKEWYKENKNNGSEIHSQMKVYEEIRRNKLKNVSKENESEKTRIHSQAIYTSRFLSFNDFP</sequence>
<accession>A0A2Z6QTI7</accession>
<dbReference type="Proteomes" id="UP000247702">
    <property type="component" value="Unassembled WGS sequence"/>
</dbReference>
<proteinExistence type="predicted"/>
<dbReference type="AlphaFoldDB" id="A0A2Z6QTI7"/>
<reference evidence="1 2" key="1">
    <citation type="submission" date="2017-11" db="EMBL/GenBank/DDBJ databases">
        <title>The genome of Rhizophagus clarus HR1 reveals common genetic basis of auxotrophy among arbuscular mycorrhizal fungi.</title>
        <authorList>
            <person name="Kobayashi Y."/>
        </authorList>
    </citation>
    <scope>NUCLEOTIDE SEQUENCE [LARGE SCALE GENOMIC DNA]</scope>
    <source>
        <strain evidence="1 2">HR1</strain>
    </source>
</reference>
<dbReference type="EMBL" id="BEXD01000078">
    <property type="protein sequence ID" value="GBB84028.1"/>
    <property type="molecule type" value="Genomic_DNA"/>
</dbReference>
<keyword evidence="2" id="KW-1185">Reference proteome</keyword>
<organism evidence="1 2">
    <name type="scientific">Rhizophagus clarus</name>
    <dbReference type="NCBI Taxonomy" id="94130"/>
    <lineage>
        <taxon>Eukaryota</taxon>
        <taxon>Fungi</taxon>
        <taxon>Fungi incertae sedis</taxon>
        <taxon>Mucoromycota</taxon>
        <taxon>Glomeromycotina</taxon>
        <taxon>Glomeromycetes</taxon>
        <taxon>Glomerales</taxon>
        <taxon>Glomeraceae</taxon>
        <taxon>Rhizophagus</taxon>
    </lineage>
</organism>
<evidence type="ECO:0000313" key="1">
    <source>
        <dbReference type="EMBL" id="GBB84028.1"/>
    </source>
</evidence>
<evidence type="ECO:0000313" key="2">
    <source>
        <dbReference type="Proteomes" id="UP000247702"/>
    </source>
</evidence>
<comment type="caution">
    <text evidence="1">The sequence shown here is derived from an EMBL/GenBank/DDBJ whole genome shotgun (WGS) entry which is preliminary data.</text>
</comment>
<protein>
    <submittedName>
        <fullName evidence="1">Uncharacterized protein</fullName>
    </submittedName>
</protein>
<dbReference type="Gene3D" id="1.10.510.10">
    <property type="entry name" value="Transferase(Phosphotransferase) domain 1"/>
    <property type="match status" value="1"/>
</dbReference>